<evidence type="ECO:0000256" key="10">
    <source>
        <dbReference type="PIRSR" id="PIRSR634016-4"/>
    </source>
</evidence>
<dbReference type="GO" id="GO:0008270">
    <property type="term" value="F:zinc ion binding"/>
    <property type="evidence" value="ECO:0007669"/>
    <property type="project" value="InterPro"/>
</dbReference>
<dbReference type="Gene3D" id="1.25.50.20">
    <property type="match status" value="1"/>
</dbReference>
<evidence type="ECO:0000259" key="14">
    <source>
        <dbReference type="Pfam" id="PF17900"/>
    </source>
</evidence>
<feature type="domain" description="ERAP1-like C-terminal" evidence="13">
    <location>
        <begin position="809"/>
        <end position="906"/>
    </location>
</feature>
<feature type="domain" description="Peptidase M1 membrane alanine aminopeptidase" evidence="12">
    <location>
        <begin position="491"/>
        <end position="711"/>
    </location>
</feature>
<dbReference type="InterPro" id="IPR014782">
    <property type="entry name" value="Peptidase_M1_dom"/>
</dbReference>
<evidence type="ECO:0000256" key="11">
    <source>
        <dbReference type="SAM" id="MobiDB-lite"/>
    </source>
</evidence>
<dbReference type="Pfam" id="PF17900">
    <property type="entry name" value="Peptidase_M1_N"/>
    <property type="match status" value="1"/>
</dbReference>
<dbReference type="GO" id="GO:0043171">
    <property type="term" value="P:peptide catabolic process"/>
    <property type="evidence" value="ECO:0007669"/>
    <property type="project" value="TreeGrafter"/>
</dbReference>
<evidence type="ECO:0000259" key="12">
    <source>
        <dbReference type="Pfam" id="PF01433"/>
    </source>
</evidence>
<evidence type="ECO:0000256" key="3">
    <source>
        <dbReference type="ARBA" id="ARBA00022670"/>
    </source>
</evidence>
<dbReference type="FunFam" id="1.10.390.10:FF:000006">
    <property type="entry name" value="Puromycin-sensitive aminopeptidase"/>
    <property type="match status" value="1"/>
</dbReference>
<accession>A0A8J6CJ53</accession>
<feature type="domain" description="ERAP1-like C-terminal" evidence="13">
    <location>
        <begin position="1028"/>
        <end position="1177"/>
    </location>
</feature>
<dbReference type="InterPro" id="IPR050344">
    <property type="entry name" value="Peptidase_M1_aminopeptidases"/>
</dbReference>
<dbReference type="InterPro" id="IPR034016">
    <property type="entry name" value="M1_APN-typ"/>
</dbReference>
<evidence type="ECO:0000256" key="5">
    <source>
        <dbReference type="ARBA" id="ARBA00022801"/>
    </source>
</evidence>
<keyword evidence="2" id="KW-0031">Aminopeptidase</keyword>
<evidence type="ECO:0000256" key="4">
    <source>
        <dbReference type="ARBA" id="ARBA00022723"/>
    </source>
</evidence>
<evidence type="ECO:0000259" key="13">
    <source>
        <dbReference type="Pfam" id="PF11838"/>
    </source>
</evidence>
<dbReference type="EMBL" id="JAGTXO010000002">
    <property type="protein sequence ID" value="KAG8469553.1"/>
    <property type="molecule type" value="Genomic_DNA"/>
</dbReference>
<feature type="domain" description="Aminopeptidase N-like N-terminal" evidence="14">
    <location>
        <begin position="227"/>
        <end position="392"/>
    </location>
</feature>
<dbReference type="Pfam" id="PF11838">
    <property type="entry name" value="ERAP1_C"/>
    <property type="match status" value="2"/>
</dbReference>
<feature type="compositionally biased region" description="Low complexity" evidence="11">
    <location>
        <begin position="163"/>
        <end position="175"/>
    </location>
</feature>
<evidence type="ECO:0000256" key="1">
    <source>
        <dbReference type="ARBA" id="ARBA00010136"/>
    </source>
</evidence>
<dbReference type="InterPro" id="IPR045357">
    <property type="entry name" value="Aminopeptidase_N-like_N"/>
</dbReference>
<proteinExistence type="inferred from homology"/>
<dbReference type="Gene3D" id="2.60.40.1730">
    <property type="entry name" value="tricorn interacting facor f3 domain"/>
    <property type="match status" value="1"/>
</dbReference>
<evidence type="ECO:0000256" key="8">
    <source>
        <dbReference type="PIRSR" id="PIRSR634016-1"/>
    </source>
</evidence>
<evidence type="ECO:0000313" key="15">
    <source>
        <dbReference type="EMBL" id="KAG8469553.1"/>
    </source>
</evidence>
<dbReference type="GO" id="GO:0042277">
    <property type="term" value="F:peptide binding"/>
    <property type="evidence" value="ECO:0007669"/>
    <property type="project" value="TreeGrafter"/>
</dbReference>
<feature type="active site" description="Proton acceptor" evidence="8">
    <location>
        <position position="563"/>
    </location>
</feature>
<dbReference type="GO" id="GO:0005615">
    <property type="term" value="C:extracellular space"/>
    <property type="evidence" value="ECO:0007669"/>
    <property type="project" value="TreeGrafter"/>
</dbReference>
<keyword evidence="16" id="KW-1185">Reference proteome</keyword>
<reference evidence="15" key="1">
    <citation type="submission" date="2021-05" db="EMBL/GenBank/DDBJ databases">
        <title>The genome of the haptophyte Pavlova lutheri (Diacronema luteri, Pavlovales) - a model for lipid biosynthesis in eukaryotic algae.</title>
        <authorList>
            <person name="Hulatt C.J."/>
            <person name="Posewitz M.C."/>
        </authorList>
    </citation>
    <scope>NUCLEOTIDE SEQUENCE</scope>
    <source>
        <strain evidence="15">NIVA-4/92</strain>
    </source>
</reference>
<dbReference type="SUPFAM" id="SSF55486">
    <property type="entry name" value="Metalloproteases ('zincins'), catalytic domain"/>
    <property type="match status" value="1"/>
</dbReference>
<dbReference type="GO" id="GO:0070006">
    <property type="term" value="F:metalloaminopeptidase activity"/>
    <property type="evidence" value="ECO:0007669"/>
    <property type="project" value="TreeGrafter"/>
</dbReference>
<feature type="binding site" evidence="9">
    <location>
        <position position="566"/>
    </location>
    <ligand>
        <name>Zn(2+)</name>
        <dbReference type="ChEBI" id="CHEBI:29105"/>
        <note>catalytic</note>
    </ligand>
</feature>
<dbReference type="OrthoDB" id="10031169at2759"/>
<evidence type="ECO:0000256" key="2">
    <source>
        <dbReference type="ARBA" id="ARBA00022438"/>
    </source>
</evidence>
<dbReference type="GO" id="GO:0006508">
    <property type="term" value="P:proteolysis"/>
    <property type="evidence" value="ECO:0007669"/>
    <property type="project" value="UniProtKB-KW"/>
</dbReference>
<keyword evidence="4 9" id="KW-0479">Metal-binding</keyword>
<evidence type="ECO:0008006" key="17">
    <source>
        <dbReference type="Google" id="ProtNLM"/>
    </source>
</evidence>
<dbReference type="Proteomes" id="UP000751190">
    <property type="component" value="Unassembled WGS sequence"/>
</dbReference>
<comment type="cofactor">
    <cofactor evidence="9">
        <name>Zn(2+)</name>
        <dbReference type="ChEBI" id="CHEBI:29105"/>
    </cofactor>
    <text evidence="9">Binds 1 zinc ion per subunit.</text>
</comment>
<dbReference type="OMA" id="YFGIKNQ"/>
<name>A0A8J6CJ53_DIALT</name>
<gene>
    <name evidence="15" type="ORF">KFE25_006008</name>
</gene>
<feature type="region of interest" description="Disordered" evidence="11">
    <location>
        <begin position="160"/>
        <end position="203"/>
    </location>
</feature>
<dbReference type="InterPro" id="IPR027268">
    <property type="entry name" value="Peptidase_M4/M1_CTD_sf"/>
</dbReference>
<dbReference type="AlphaFoldDB" id="A0A8J6CJ53"/>
<keyword evidence="6 9" id="KW-0862">Zinc</keyword>
<dbReference type="GO" id="GO:0016020">
    <property type="term" value="C:membrane"/>
    <property type="evidence" value="ECO:0007669"/>
    <property type="project" value="TreeGrafter"/>
</dbReference>
<dbReference type="PANTHER" id="PTHR11533:SF299">
    <property type="entry name" value="AMINOPEPTIDASE"/>
    <property type="match status" value="1"/>
</dbReference>
<feature type="compositionally biased region" description="Basic and acidic residues" evidence="11">
    <location>
        <begin position="176"/>
        <end position="191"/>
    </location>
</feature>
<keyword evidence="7" id="KW-0482">Metalloprotease</keyword>
<sequence>MDEMLDEDSGDWPAQGRTEALLGGAGRAHDARPRGALTSRGERSLDVRNGLLIALCSSAATLLACAVAWRAGAGQVLPVLGSRHADLGVGDEALAVDETNWELRAPIAPISPVSSEPSAPTSWAPLSPMPPFKALKPMKPMKAMEPMSWAPMPSFTPLHDAKSASSKPSYSSRRSLPTDREYGPPTERPEYSRPLTPEPSSSAPHVIANASDVCAWSSYRLPTGVVPVAYNLTLELSSLHPPALVYGKVAIELRRNVSRPSPRCLILHASPEMSIDGLAICANETSCTALHVAYYDAEWAQLQVELRAELPHAAHLHVRFSYPLRDKLTGLYHSSFVGVDGREHSIATTQHEATSARETFPCWDEPGFKATFQLALNVKDDEQLVALSNMPALGWYALQVDAETDESLRQGRPLVAEADVLAANASGVSLDQVLEPVGLRRVEFDTSPRMSTYLLALSVGEFEAIETRSKSGVTLRAWAPAATHEVSKLRFALSVAAKALDVYEELLQVPFPLPKIDIVSIPDFGPGAMENWGLITYRATNVLADELSAPHDRQAVACTVVHELGHQWTGNLVTMRWWDELWLNEGFANYFEQAVTNLVLPELQILQQHVQYLSRALHFDGSPDTHPVRAQGEVSSDSAVSSLFDAISYDKAGAVIFMLHDFLERRMPGAFVAGLASYVRQNAFGSASGEDMWQQLSSATGLPIDQLIEPWFSQAGYPLIEVTTLSDGSAVVLQTGRFLQDLTRTQMAFDGHAGGDQAEYMSSWWVPISYYSSNSPEVLIGEISSSSAFLSIPPAKKRFGGFDIDGTDWLKLNFNGAGYYRVNYAPHLWARLVQAATEPGHISDADLANLIDDAFALTLDGRLSGVILSLARALGTRTAHESAFITSSYESWQSMSIGLHTLHSLIAGAVLAGSSSAGLIAGPGLELVPRRCVDDLQRFVRTQVIGRCLDPLLAMPPSGVLAGHGAHGASASSLSMGVRTIKSQLEALAPPILLSLASTMRDVRVGVWVLRALQPCFDAPAAECGAIRQIPPDLRFQCLAICASFDVSGRCWQLVRSQLPFAENDPSYRNALLVALARAPTEALLNKTLELTINGTIARPQDLGSMIAMLANNPTVLRARPIVWEAAKAHVVTVSMGGGGGGAFGFSSVLSNVASGFASEEMAQDVQIFLALNPTLNVPDRITRAVVGKIRSQAIWVETYGADTCAVLESWHA</sequence>
<evidence type="ECO:0000256" key="9">
    <source>
        <dbReference type="PIRSR" id="PIRSR634016-3"/>
    </source>
</evidence>
<comment type="similarity">
    <text evidence="1">Belongs to the peptidase M1 family.</text>
</comment>
<protein>
    <recommendedName>
        <fullName evidence="17">Alpha-aminoacylpeptide hydrolase</fullName>
    </recommendedName>
</protein>
<evidence type="ECO:0000256" key="7">
    <source>
        <dbReference type="ARBA" id="ARBA00023049"/>
    </source>
</evidence>
<dbReference type="InterPro" id="IPR042097">
    <property type="entry name" value="Aminopeptidase_N-like_N_sf"/>
</dbReference>
<dbReference type="Gene3D" id="1.10.390.10">
    <property type="entry name" value="Neutral Protease Domain 2"/>
    <property type="match status" value="1"/>
</dbReference>
<dbReference type="CDD" id="cd09601">
    <property type="entry name" value="M1_APN-Q_like"/>
    <property type="match status" value="1"/>
</dbReference>
<dbReference type="PANTHER" id="PTHR11533">
    <property type="entry name" value="PROTEASE M1 ZINC METALLOPROTEASE"/>
    <property type="match status" value="1"/>
</dbReference>
<feature type="binding site" evidence="9">
    <location>
        <position position="562"/>
    </location>
    <ligand>
        <name>Zn(2+)</name>
        <dbReference type="ChEBI" id="CHEBI:29105"/>
        <note>catalytic</note>
    </ligand>
</feature>
<evidence type="ECO:0000256" key="6">
    <source>
        <dbReference type="ARBA" id="ARBA00022833"/>
    </source>
</evidence>
<keyword evidence="5" id="KW-0378">Hydrolase</keyword>
<evidence type="ECO:0000313" key="16">
    <source>
        <dbReference type="Proteomes" id="UP000751190"/>
    </source>
</evidence>
<keyword evidence="3" id="KW-0645">Protease</keyword>
<comment type="caution">
    <text evidence="15">The sequence shown here is derived from an EMBL/GenBank/DDBJ whole genome shotgun (WGS) entry which is preliminary data.</text>
</comment>
<feature type="site" description="Transition state stabilizer" evidence="10">
    <location>
        <position position="649"/>
    </location>
</feature>
<dbReference type="SUPFAM" id="SSF63737">
    <property type="entry name" value="Leukotriene A4 hydrolase N-terminal domain"/>
    <property type="match status" value="1"/>
</dbReference>
<organism evidence="15 16">
    <name type="scientific">Diacronema lutheri</name>
    <name type="common">Unicellular marine alga</name>
    <name type="synonym">Monochrysis lutheri</name>
    <dbReference type="NCBI Taxonomy" id="2081491"/>
    <lineage>
        <taxon>Eukaryota</taxon>
        <taxon>Haptista</taxon>
        <taxon>Haptophyta</taxon>
        <taxon>Pavlovophyceae</taxon>
        <taxon>Pavlovales</taxon>
        <taxon>Pavlovaceae</taxon>
        <taxon>Diacronema</taxon>
    </lineage>
</organism>
<dbReference type="InterPro" id="IPR024571">
    <property type="entry name" value="ERAP1-like_C_dom"/>
</dbReference>
<feature type="binding site" evidence="9">
    <location>
        <position position="585"/>
    </location>
    <ligand>
        <name>Zn(2+)</name>
        <dbReference type="ChEBI" id="CHEBI:29105"/>
        <note>catalytic</note>
    </ligand>
</feature>
<dbReference type="GO" id="GO:0005737">
    <property type="term" value="C:cytoplasm"/>
    <property type="evidence" value="ECO:0007669"/>
    <property type="project" value="TreeGrafter"/>
</dbReference>
<dbReference type="Gene3D" id="2.60.40.1910">
    <property type="match status" value="1"/>
</dbReference>
<dbReference type="Pfam" id="PF01433">
    <property type="entry name" value="Peptidase_M1"/>
    <property type="match status" value="1"/>
</dbReference>